<dbReference type="Gene3D" id="3.30.70.100">
    <property type="match status" value="1"/>
</dbReference>
<evidence type="ECO:0000313" key="2">
    <source>
        <dbReference type="EMBL" id="KUG18584.1"/>
    </source>
</evidence>
<dbReference type="EMBL" id="LNQE01001374">
    <property type="protein sequence ID" value="KUG18584.1"/>
    <property type="molecule type" value="Genomic_DNA"/>
</dbReference>
<accession>A0A0W8FCH2</accession>
<proteinExistence type="predicted"/>
<evidence type="ECO:0000259" key="1">
    <source>
        <dbReference type="PROSITE" id="PS51160"/>
    </source>
</evidence>
<sequence>MIRLAAFLSGRVPGVGYRVKAITLADEMDPAGIIQDRLDKSVGSVLVIAEGKKKDESEWFTSAIAVKNALIHADNVDAQYSQGSGQHSAFRKIAGPKEVRERLPDGVEIVNYRFLKGAACLYAKSREA</sequence>
<feature type="domain" description="Acylphosphatase-like" evidence="1">
    <location>
        <begin position="3"/>
        <end position="94"/>
    </location>
</feature>
<dbReference type="PROSITE" id="PS51160">
    <property type="entry name" value="ACYLPHOSPHATASE_3"/>
    <property type="match status" value="1"/>
</dbReference>
<name>A0A0W8FCH2_9ZZZZ</name>
<dbReference type="AlphaFoldDB" id="A0A0W8FCH2"/>
<reference evidence="2" key="1">
    <citation type="journal article" date="2015" name="Proc. Natl. Acad. Sci. U.S.A.">
        <title>Networks of energetic and metabolic interactions define dynamics in microbial communities.</title>
        <authorList>
            <person name="Embree M."/>
            <person name="Liu J.K."/>
            <person name="Al-Bassam M.M."/>
            <person name="Zengler K."/>
        </authorList>
    </citation>
    <scope>NUCLEOTIDE SEQUENCE</scope>
</reference>
<gene>
    <name evidence="2" type="ORF">ASZ90_011714</name>
</gene>
<organism evidence="2">
    <name type="scientific">hydrocarbon metagenome</name>
    <dbReference type="NCBI Taxonomy" id="938273"/>
    <lineage>
        <taxon>unclassified sequences</taxon>
        <taxon>metagenomes</taxon>
        <taxon>ecological metagenomes</taxon>
    </lineage>
</organism>
<dbReference type="SUPFAM" id="SSF54975">
    <property type="entry name" value="Acylphosphatase/BLUF domain-like"/>
    <property type="match status" value="1"/>
</dbReference>
<dbReference type="InterPro" id="IPR036046">
    <property type="entry name" value="Acylphosphatase-like_dom_sf"/>
</dbReference>
<comment type="caution">
    <text evidence="2">The sequence shown here is derived from an EMBL/GenBank/DDBJ whole genome shotgun (WGS) entry which is preliminary data.</text>
</comment>
<dbReference type="Pfam" id="PF00708">
    <property type="entry name" value="Acylphosphatase"/>
    <property type="match status" value="1"/>
</dbReference>
<protein>
    <recommendedName>
        <fullName evidence="1">Acylphosphatase-like domain-containing protein</fullName>
    </recommendedName>
</protein>
<dbReference type="InterPro" id="IPR001792">
    <property type="entry name" value="Acylphosphatase-like_dom"/>
</dbReference>